<dbReference type="InterPro" id="IPR051223">
    <property type="entry name" value="Polycystin"/>
</dbReference>
<evidence type="ECO:0000259" key="13">
    <source>
        <dbReference type="PROSITE" id="PS51111"/>
    </source>
</evidence>
<evidence type="ECO:0000256" key="3">
    <source>
        <dbReference type="ARBA" id="ARBA00022692"/>
    </source>
</evidence>
<dbReference type="PROSITE" id="PS50095">
    <property type="entry name" value="PLAT"/>
    <property type="match status" value="1"/>
</dbReference>
<dbReference type="SMART" id="SM00308">
    <property type="entry name" value="LH2"/>
    <property type="match status" value="1"/>
</dbReference>
<feature type="disulfide bond" evidence="8">
    <location>
        <begin position="2110"/>
        <end position="2127"/>
    </location>
</feature>
<dbReference type="InParanoid" id="A0A6J0SYE7"/>
<keyword evidence="14" id="KW-1185">Reference proteome</keyword>
<feature type="transmembrane region" description="Helical" evidence="10">
    <location>
        <begin position="1789"/>
        <end position="1809"/>
    </location>
</feature>
<keyword evidence="5 10" id="KW-1133">Transmembrane helix</keyword>
<evidence type="ECO:0000259" key="12">
    <source>
        <dbReference type="PROSITE" id="PS50095"/>
    </source>
</evidence>
<dbReference type="KEGG" id="pvt:110074969"/>
<dbReference type="InterPro" id="IPR014010">
    <property type="entry name" value="REJ_dom"/>
</dbReference>
<dbReference type="GO" id="GO:0005509">
    <property type="term" value="F:calcium ion binding"/>
    <property type="evidence" value="ECO:0007669"/>
    <property type="project" value="InterPro"/>
</dbReference>
<evidence type="ECO:0000256" key="9">
    <source>
        <dbReference type="PROSITE-ProRule" id="PRU00152"/>
    </source>
</evidence>
<feature type="transmembrane region" description="Helical" evidence="10">
    <location>
        <begin position="2010"/>
        <end position="2029"/>
    </location>
</feature>
<reference evidence="15" key="1">
    <citation type="submission" date="2025-08" db="UniProtKB">
        <authorList>
            <consortium name="RefSeq"/>
        </authorList>
    </citation>
    <scope>IDENTIFICATION</scope>
</reference>
<gene>
    <name evidence="15" type="primary">LOC110074969</name>
</gene>
<evidence type="ECO:0000256" key="4">
    <source>
        <dbReference type="ARBA" id="ARBA00022729"/>
    </source>
</evidence>
<dbReference type="Pfam" id="PF08016">
    <property type="entry name" value="PKD_channel"/>
    <property type="match status" value="1"/>
</dbReference>
<evidence type="ECO:0000256" key="11">
    <source>
        <dbReference type="SAM" id="SignalP"/>
    </source>
</evidence>
<feature type="transmembrane region" description="Helical" evidence="10">
    <location>
        <begin position="2307"/>
        <end position="2327"/>
    </location>
</feature>
<dbReference type="PANTHER" id="PTHR10877">
    <property type="entry name" value="POLYCYSTIN FAMILY MEMBER"/>
    <property type="match status" value="1"/>
</dbReference>
<dbReference type="InterPro" id="IPR001024">
    <property type="entry name" value="PLAT/LH2_dom"/>
</dbReference>
<feature type="chain" id="PRO_5045350302" evidence="11">
    <location>
        <begin position="22"/>
        <end position="2543"/>
    </location>
</feature>
<evidence type="ECO:0000256" key="8">
    <source>
        <dbReference type="PIRSR" id="PIRSR603915-2"/>
    </source>
</evidence>
<comment type="caution">
    <text evidence="9">Lacks conserved residue(s) required for the propagation of feature annotation.</text>
</comment>
<feature type="transmembrane region" description="Helical" evidence="10">
    <location>
        <begin position="1917"/>
        <end position="1943"/>
    </location>
</feature>
<evidence type="ECO:0000256" key="5">
    <source>
        <dbReference type="ARBA" id="ARBA00022989"/>
    </source>
</evidence>
<accession>A0A6J0SYE7</accession>
<dbReference type="PROSITE" id="PS51111">
    <property type="entry name" value="REJ"/>
    <property type="match status" value="1"/>
</dbReference>
<feature type="signal peptide" evidence="11">
    <location>
        <begin position="1"/>
        <end position="21"/>
    </location>
</feature>
<sequence>MRCLFCLVLLFCRLCFPQYQAVTLSDFLPPPLSVTCSKPENRVYQRQDNDLRISCLWDGYIVIRYSRVNFGKEINHGKEEPDFQSPPYCQWYRDSILVNTTNHWSGHLTLGSGLAGEGPHPPWAYSQITVQCTSAMCEAPLCFYHNLSIQVSGQDVRLFLFWPHTVPVFEWQPVQLGWCARLKSSTWIYHFRSRKGSPADILIPSNQYSDPPPFAAYPNAELYQVCRSYYNYHLTVRYPRRGIHTASVSIEDGPPISLSMDFFVEPALLHVFSANSKLLSHPHGTLHLSWRFLPLSQGTVTYKLLDMQGRRGWSHTYNYNPFSLHSNFCAVHTPHNSKEKVVASIYFHTNENLTEELTGKLDFSNETLIFSASSAAPIYLALNPAKIKLGTYIVSHTLGLFYSTQESATGNNSSSHYIFYQQASFSYLLIAEFLQLQLFRFSMHIYLNRNGTLFKSLGEKEIDIHVFNSSSLEERLFYIVWFIPVQHPLLQCEWTFNLQLFDSRVKYPIQNDTFTYLDQVRNATHFIPDSYLPFSPAMYTGFVAKVKCTSNYSMPITLKATFNTYASKIIESRIACQYQHCSITDINIQKSSTSKHIMHYTQGTEFTVTADAQINCPGQKQTHIIWNIYKVPNMAHTPNWSKPFNPPGIGKRNVATLKVPSSSLDCGLYLFNFTMKLTSLDTWDTKIASDSVFIEIGPDNLVAVIDGGNFRTVRFSEQWTLNGSVFSNGNAIQPSEELTFTWYCTKQKTDYISMTLSRNKKCHPDQVGLKWISSSDPIQIVQPQTLPGNTLYYFLLVIQNGSRTAQTEQTVSVQGHSALILNVTCIENCGTSVIPTERFCLSGKCLNCKTIKPLYRWSLHSAKSSEIDFDWSSKTTTGRSNSYLRINAFAFVSRAEQSYILSLTIVTKDGESATYKYFFYVNGPPQIGKCVLNPRTGTAFLTKFIIQCNGFEDKNGPLTYKVIAAANQKKTGTISSIENSTLGIIVYAGQKHKTPHFFLPVGMPSANSALIIYVQVYDSLGACSQVTLQATVRNQRKSKSADIVHQKLYALLGRQDVPMTNLPLSENHLKTGYFIYTIASLLNNIKVSSTIQSSKTDLRQTLLNMIAGIPTMDVQEINQVILSICQVTYETNEINRESQLLAVRKLKEVSEALKRHRDIGSKQAEILSSGIFTGLSNVLTASLLSTGNSNVAVVRETILVMEILADLILQGKVPGEHETHMETKYWTIHLRKDEKWDVSGSLSDKKYCRNCFHPKLKESHHPELQVDAIVSTAFYEFEINPFPWLLFTKDIGTVVAGFKMTGTKSNGDTVSITPDVAEVIMARKDGGLFDLTIGPDKKLSKTTGGFSFEIRRASKDVFIQIVSKIKITFQVFIYLGHNISHPPVAIYIVSHHSPPIANKTQNNITDCEIKAPYILCLPHSLFWPQVSNNGVDKLNISIVLQSHPIVRDRTTKIVRIALFAAECLDLVGIQSQWKEGTCSLGRQTSWSKIHCICEAREPTTRKAIPRPAETSGIRFLASKVDLFPSQVDKERSLLSETGQNPVTWWTVFAIFITYIFLAIYVLGKDKIRKRDCIIDLPDNDPFDKTRYLLTLYTGSRLRAGTQATVFIQLTGQNGVSDVHQLKHPLFPRNFHRGSINTFLLTTEMDLGELSSLHVWHNNCYFGSNWYLSRVKVQNTDTKQSWLFMCRKWFALGKDDCQIERTFPVTNPNVPLSTIDTFLIMVSHGLSNDHLWLSVFAHSIDDSFSRFQRLSCCLAILLSSLVFNIMFFSIEYEQHVHLVDLQTLRSIRIGIQSALMSIPVELIVTTLFKYSVKKPSWCNRDPQVKEKSSFLSESSSKEASLKDAPLTKKKSKPFSLMDLNANNNAAKKETFSEKIQKPQLLLCFLVIAWSFVFCTSGLSSFFIILHGLSYDEKTSFEWLIASLTSFCFSVFLFETVKIVAIAAWNTGSAKFCAKLPWLRYPDIQFHGRIMTAEEMAQSHRELLRLRASKQYQPINEEELTVLRRIEKIKNLGYIFVKNMLCHLVFLTLILNATHPAEITNSFYYNQLMYNRFSVGLSKVHTIEDIYNWVKDIFVPLIHNEYQPTYLLNTWSKVLGLPRMRQIRSTDSISTCHFPHGLANTYILSGTHCQKKYGIDPEDQTDYFGSWAMPVNSSVPNDSSGFLGFTFEHPTTQWEYNSYGELNSYPSRGYSFYFFPGEPKANSTTRLKTLEMSNWLDDKTWALIVELTTFNPDADLFCSISIIFESSDIGSVNSSVSVHSYRLPLFSDQSKSQILLLLGTIYMLIVYIADECRVLYQKRLRYISTAANIINFGIKTTCTVFLVLLLFKFKLAFDLVQFYLQHQERFIPFHAVSQSDQVIRIIMGFLAFLLVLKMYRYFRFLYGVRLAQKSLYAAIPTMINLSIAGGIFFFAYMSLGYLGFGQHEWNFHNVIYSFTTILSYCALAFRNTEFSSDEFLGGLFLGSFMVVMICVFVNLSQVILISSHVDMKIPVYEHHSHEAEIIYYIVQKIYRGWFFATTGSQTTTETHIFNRLLFGKPRRTFRLLD</sequence>
<dbReference type="InterPro" id="IPR036392">
    <property type="entry name" value="PLAT/LH2_dom_sf"/>
</dbReference>
<dbReference type="Pfam" id="PF01477">
    <property type="entry name" value="PLAT"/>
    <property type="match status" value="1"/>
</dbReference>
<keyword evidence="3 10" id="KW-0812">Transmembrane</keyword>
<feature type="transmembrane region" description="Helical" evidence="10">
    <location>
        <begin position="1749"/>
        <end position="1769"/>
    </location>
</feature>
<proteinExistence type="inferred from homology"/>
<evidence type="ECO:0000256" key="1">
    <source>
        <dbReference type="ARBA" id="ARBA00004141"/>
    </source>
</evidence>
<comment type="subcellular location">
    <subcellularLocation>
        <location evidence="1">Membrane</location>
        <topology evidence="1">Multi-pass membrane protein</topology>
    </subcellularLocation>
</comment>
<dbReference type="Pfam" id="PF02010">
    <property type="entry name" value="REJ"/>
    <property type="match status" value="1"/>
</dbReference>
<feature type="transmembrane region" description="Helical" evidence="10">
    <location>
        <begin position="1542"/>
        <end position="1562"/>
    </location>
</feature>
<comment type="similarity">
    <text evidence="2">Belongs to the polycystin family.</text>
</comment>
<dbReference type="Pfam" id="PF20519">
    <property type="entry name" value="Polycystin_dom"/>
    <property type="match status" value="1"/>
</dbReference>
<keyword evidence="7" id="KW-0325">Glycoprotein</keyword>
<dbReference type="GO" id="GO:0050982">
    <property type="term" value="P:detection of mechanical stimulus"/>
    <property type="evidence" value="ECO:0007669"/>
    <property type="project" value="TreeGrafter"/>
</dbReference>
<dbReference type="GO" id="GO:0016020">
    <property type="term" value="C:membrane"/>
    <property type="evidence" value="ECO:0007669"/>
    <property type="project" value="UniProtKB-SubCell"/>
</dbReference>
<keyword evidence="6 10" id="KW-0472">Membrane</keyword>
<dbReference type="InterPro" id="IPR003915">
    <property type="entry name" value="PKD_2"/>
</dbReference>
<feature type="domain" description="PLAT" evidence="12">
    <location>
        <begin position="1585"/>
        <end position="1703"/>
    </location>
</feature>
<dbReference type="PANTHER" id="PTHR10877:SF185">
    <property type="entry name" value="POLYCYSTIN FAMILY RECEPTOR FOR EGG JELLY"/>
    <property type="match status" value="1"/>
</dbReference>
<keyword evidence="4 11" id="KW-0732">Signal</keyword>
<protein>
    <submittedName>
        <fullName evidence="15">Polycystin family receptor for egg jelly-like</fullName>
    </submittedName>
</protein>
<dbReference type="InterPro" id="IPR046791">
    <property type="entry name" value="Polycystin_dom"/>
</dbReference>
<dbReference type="RefSeq" id="XP_020641421.2">
    <property type="nucleotide sequence ID" value="XM_020785762.2"/>
</dbReference>
<feature type="domain" description="REJ" evidence="13">
    <location>
        <begin position="581"/>
        <end position="1280"/>
    </location>
</feature>
<dbReference type="InterPro" id="IPR002859">
    <property type="entry name" value="PKD/REJ-like"/>
</dbReference>
<feature type="transmembrane region" description="Helical" evidence="10">
    <location>
        <begin position="2388"/>
        <end position="2411"/>
    </location>
</feature>
<dbReference type="GO" id="GO:0005262">
    <property type="term" value="F:calcium channel activity"/>
    <property type="evidence" value="ECO:0007669"/>
    <property type="project" value="TreeGrafter"/>
</dbReference>
<feature type="transmembrane region" description="Helical" evidence="10">
    <location>
        <begin position="2270"/>
        <end position="2287"/>
    </location>
</feature>
<evidence type="ECO:0000256" key="2">
    <source>
        <dbReference type="ARBA" id="ARBA00007200"/>
    </source>
</evidence>
<evidence type="ECO:0000256" key="6">
    <source>
        <dbReference type="ARBA" id="ARBA00023136"/>
    </source>
</evidence>
<feature type="transmembrane region" description="Helical" evidence="10">
    <location>
        <begin position="1879"/>
        <end position="1905"/>
    </location>
</feature>
<dbReference type="OrthoDB" id="2121937at2759"/>
<dbReference type="Proteomes" id="UP001652642">
    <property type="component" value="Chromosome 5"/>
</dbReference>
<evidence type="ECO:0000256" key="7">
    <source>
        <dbReference type="ARBA" id="ARBA00023180"/>
    </source>
</evidence>
<dbReference type="GeneID" id="110074969"/>
<name>A0A6J0SYE7_9SAUR</name>
<dbReference type="InterPro" id="IPR013122">
    <property type="entry name" value="PKD1_2_channel"/>
</dbReference>
<feature type="transmembrane region" description="Helical" evidence="10">
    <location>
        <begin position="2423"/>
        <end position="2441"/>
    </location>
</feature>
<organism evidence="14 15">
    <name type="scientific">Pogona vitticeps</name>
    <name type="common">central bearded dragon</name>
    <dbReference type="NCBI Taxonomy" id="103695"/>
    <lineage>
        <taxon>Eukaryota</taxon>
        <taxon>Metazoa</taxon>
        <taxon>Chordata</taxon>
        <taxon>Craniata</taxon>
        <taxon>Vertebrata</taxon>
        <taxon>Euteleostomi</taxon>
        <taxon>Lepidosauria</taxon>
        <taxon>Squamata</taxon>
        <taxon>Bifurcata</taxon>
        <taxon>Unidentata</taxon>
        <taxon>Episquamata</taxon>
        <taxon>Toxicofera</taxon>
        <taxon>Iguania</taxon>
        <taxon>Acrodonta</taxon>
        <taxon>Agamidae</taxon>
        <taxon>Amphibolurinae</taxon>
        <taxon>Pogona</taxon>
    </lineage>
</organism>
<evidence type="ECO:0000313" key="14">
    <source>
        <dbReference type="Proteomes" id="UP001652642"/>
    </source>
</evidence>
<evidence type="ECO:0000256" key="10">
    <source>
        <dbReference type="SAM" id="Phobius"/>
    </source>
</evidence>
<feature type="transmembrane region" description="Helical" evidence="10">
    <location>
        <begin position="2453"/>
        <end position="2473"/>
    </location>
</feature>
<dbReference type="Gene3D" id="2.60.60.20">
    <property type="entry name" value="PLAT/LH2 domain"/>
    <property type="match status" value="1"/>
</dbReference>
<feature type="transmembrane region" description="Helical" evidence="10">
    <location>
        <begin position="2356"/>
        <end position="2376"/>
    </location>
</feature>
<evidence type="ECO:0000313" key="15">
    <source>
        <dbReference type="RefSeq" id="XP_020641421.2"/>
    </source>
</evidence>
<dbReference type="SUPFAM" id="SSF49723">
    <property type="entry name" value="Lipase/lipooxygenase domain (PLAT/LH2 domain)"/>
    <property type="match status" value="1"/>
</dbReference>
<dbReference type="PRINTS" id="PR01433">
    <property type="entry name" value="POLYCYSTIN2"/>
</dbReference>